<reference evidence="1" key="1">
    <citation type="journal article" date="2023" name="bioRxiv">
        <title>Improved chromosome-level genome assembly for marigold (Tagetes erecta).</title>
        <authorList>
            <person name="Jiang F."/>
            <person name="Yuan L."/>
            <person name="Wang S."/>
            <person name="Wang H."/>
            <person name="Xu D."/>
            <person name="Wang A."/>
            <person name="Fan W."/>
        </authorList>
    </citation>
    <scope>NUCLEOTIDE SEQUENCE</scope>
    <source>
        <strain evidence="1">WSJ</strain>
        <tissue evidence="1">Leaf</tissue>
    </source>
</reference>
<dbReference type="Proteomes" id="UP001229421">
    <property type="component" value="Unassembled WGS sequence"/>
</dbReference>
<dbReference type="AlphaFoldDB" id="A0AAD8KT98"/>
<evidence type="ECO:0000313" key="2">
    <source>
        <dbReference type="Proteomes" id="UP001229421"/>
    </source>
</evidence>
<name>A0AAD8KT98_TARER</name>
<dbReference type="EMBL" id="JAUHHV010000004">
    <property type="protein sequence ID" value="KAK1428722.1"/>
    <property type="molecule type" value="Genomic_DNA"/>
</dbReference>
<organism evidence="1 2">
    <name type="scientific">Tagetes erecta</name>
    <name type="common">African marigold</name>
    <dbReference type="NCBI Taxonomy" id="13708"/>
    <lineage>
        <taxon>Eukaryota</taxon>
        <taxon>Viridiplantae</taxon>
        <taxon>Streptophyta</taxon>
        <taxon>Embryophyta</taxon>
        <taxon>Tracheophyta</taxon>
        <taxon>Spermatophyta</taxon>
        <taxon>Magnoliopsida</taxon>
        <taxon>eudicotyledons</taxon>
        <taxon>Gunneridae</taxon>
        <taxon>Pentapetalae</taxon>
        <taxon>asterids</taxon>
        <taxon>campanulids</taxon>
        <taxon>Asterales</taxon>
        <taxon>Asteraceae</taxon>
        <taxon>Asteroideae</taxon>
        <taxon>Heliantheae alliance</taxon>
        <taxon>Tageteae</taxon>
        <taxon>Tagetes</taxon>
    </lineage>
</organism>
<keyword evidence="2" id="KW-1185">Reference proteome</keyword>
<gene>
    <name evidence="1" type="ORF">QVD17_17561</name>
</gene>
<proteinExistence type="predicted"/>
<sequence length="68" mass="7515">MHLRGKNAISFLFYLGHHIPTKIILLKNKKINTPIALSLLKYETFPTFFLFTTPSPPPPILPPAGGSG</sequence>
<accession>A0AAD8KT98</accession>
<evidence type="ECO:0000313" key="1">
    <source>
        <dbReference type="EMBL" id="KAK1428722.1"/>
    </source>
</evidence>
<comment type="caution">
    <text evidence="1">The sequence shown here is derived from an EMBL/GenBank/DDBJ whole genome shotgun (WGS) entry which is preliminary data.</text>
</comment>
<protein>
    <submittedName>
        <fullName evidence="1">Uncharacterized protein</fullName>
    </submittedName>
</protein>